<dbReference type="InterPro" id="IPR001604">
    <property type="entry name" value="Endo_G_ENPP1-like_dom"/>
</dbReference>
<evidence type="ECO:0000256" key="1">
    <source>
        <dbReference type="PIRSR" id="PIRSR640255-1"/>
    </source>
</evidence>
<keyword evidence="7" id="KW-1185">Reference proteome</keyword>
<keyword evidence="6" id="KW-0540">Nuclease</keyword>
<dbReference type="Pfam" id="PF01223">
    <property type="entry name" value="Endonuclease_NS"/>
    <property type="match status" value="1"/>
</dbReference>
<keyword evidence="6" id="KW-0255">Endonuclease</keyword>
<dbReference type="Proteomes" id="UP000297872">
    <property type="component" value="Unassembled WGS sequence"/>
</dbReference>
<dbReference type="InterPro" id="IPR044929">
    <property type="entry name" value="DNA/RNA_non-sp_Endonuclease_sf"/>
</dbReference>
<feature type="signal peptide" evidence="3">
    <location>
        <begin position="1"/>
        <end position="21"/>
    </location>
</feature>
<evidence type="ECO:0000256" key="2">
    <source>
        <dbReference type="PIRSR" id="PIRSR640255-2"/>
    </source>
</evidence>
<feature type="binding site" evidence="2">
    <location>
        <position position="200"/>
    </location>
    <ligand>
        <name>Mg(2+)</name>
        <dbReference type="ChEBI" id="CHEBI:18420"/>
        <note>catalytic</note>
    </ligand>
</feature>
<evidence type="ECO:0000259" key="5">
    <source>
        <dbReference type="SMART" id="SM00892"/>
    </source>
</evidence>
<dbReference type="Gene3D" id="3.40.570.10">
    <property type="entry name" value="Extracellular Endonuclease, subunit A"/>
    <property type="match status" value="1"/>
</dbReference>
<dbReference type="InterPro" id="IPR020821">
    <property type="entry name" value="ENPP1-3/EXOG-like_nuc-like"/>
</dbReference>
<dbReference type="PANTHER" id="PTHR13966">
    <property type="entry name" value="ENDONUCLEASE RELATED"/>
    <property type="match status" value="1"/>
</dbReference>
<dbReference type="GO" id="GO:0004519">
    <property type="term" value="F:endonuclease activity"/>
    <property type="evidence" value="ECO:0007669"/>
    <property type="project" value="UniProtKB-KW"/>
</dbReference>
<dbReference type="RefSeq" id="WP_134842364.1">
    <property type="nucleotide sequence ID" value="NZ_SGVY01000001.1"/>
</dbReference>
<protein>
    <submittedName>
        <fullName evidence="6">DNA/RNA non-specific endonuclease</fullName>
    </submittedName>
</protein>
<proteinExistence type="predicted"/>
<dbReference type="EMBL" id="SGVY01000001">
    <property type="protein sequence ID" value="TFH84572.1"/>
    <property type="molecule type" value="Genomic_DNA"/>
</dbReference>
<feature type="domain" description="ENPP1-3/EXOG-like endonuclease/phosphodiesterase" evidence="4">
    <location>
        <begin position="84"/>
        <end position="314"/>
    </location>
</feature>
<evidence type="ECO:0000256" key="3">
    <source>
        <dbReference type="SAM" id="SignalP"/>
    </source>
</evidence>
<keyword evidence="2" id="KW-0479">Metal-binding</keyword>
<dbReference type="SUPFAM" id="SSF54060">
    <property type="entry name" value="His-Me finger endonucleases"/>
    <property type="match status" value="1"/>
</dbReference>
<gene>
    <name evidence="6" type="ORF">EXN75_00485</name>
</gene>
<dbReference type="OrthoDB" id="9811262at2"/>
<organism evidence="6 7">
    <name type="scientific">Segatella hominis</name>
    <dbReference type="NCBI Taxonomy" id="2518605"/>
    <lineage>
        <taxon>Bacteria</taxon>
        <taxon>Pseudomonadati</taxon>
        <taxon>Bacteroidota</taxon>
        <taxon>Bacteroidia</taxon>
        <taxon>Bacteroidales</taxon>
        <taxon>Prevotellaceae</taxon>
        <taxon>Segatella</taxon>
    </lineage>
</organism>
<comment type="caution">
    <text evidence="6">The sequence shown here is derived from an EMBL/GenBank/DDBJ whole genome shotgun (WGS) entry which is preliminary data.</text>
</comment>
<dbReference type="PANTHER" id="PTHR13966:SF5">
    <property type="entry name" value="ENDONUCLEASE G, MITOCHONDRIAL"/>
    <property type="match status" value="1"/>
</dbReference>
<sequence length="337" mass="37893">MKRIKIYLLMLLAALTVGSCGSDHDGPGGGVDNGETGGGGGIVNTNKNINVVTPGMPDEITRLEFPKVKGGTSKVIVHETDQYGVNFCTEFDTSKKSQRWSCYAVYKSNNLKGWNRQNWRNGTSWEGKTWKSDPFQIDPQIPANMQPSTKEFSSSSLPSEGITYFQRGHIVASEDRICSKDVNGQTFYMTNMQPQIGEFNGGIWADMEAKIRNFLTYNMSTQAAYANDTMYVCKGGTIDKSEQILGYTKNRFIVPKYFFAAVMIKNKSGHKAIGFWFEHKKDYPKTEKLSAHIVNIAKLEELTGIDFFCNLPDDEERQIENVNITPSYLQTVWKITN</sequence>
<feature type="chain" id="PRO_5021230374" evidence="3">
    <location>
        <begin position="22"/>
        <end position="337"/>
    </location>
</feature>
<accession>A0A4Y8VVD9</accession>
<dbReference type="GO" id="GO:0046872">
    <property type="term" value="F:metal ion binding"/>
    <property type="evidence" value="ECO:0007669"/>
    <property type="project" value="UniProtKB-KW"/>
</dbReference>
<dbReference type="GO" id="GO:0003676">
    <property type="term" value="F:nucleic acid binding"/>
    <property type="evidence" value="ECO:0007669"/>
    <property type="project" value="InterPro"/>
</dbReference>
<keyword evidence="3" id="KW-0732">Signal</keyword>
<evidence type="ECO:0000313" key="6">
    <source>
        <dbReference type="EMBL" id="TFH84572.1"/>
    </source>
</evidence>
<dbReference type="InterPro" id="IPR040255">
    <property type="entry name" value="Non-specific_endonuclease"/>
</dbReference>
<dbReference type="PROSITE" id="PS51257">
    <property type="entry name" value="PROKAR_LIPOPROTEIN"/>
    <property type="match status" value="1"/>
</dbReference>
<dbReference type="SMART" id="SM00477">
    <property type="entry name" value="NUC"/>
    <property type="match status" value="1"/>
</dbReference>
<dbReference type="AlphaFoldDB" id="A0A4Y8VVD9"/>
<evidence type="ECO:0000259" key="4">
    <source>
        <dbReference type="SMART" id="SM00477"/>
    </source>
</evidence>
<feature type="domain" description="DNA/RNA non-specific endonuclease/pyrophosphatase/phosphodiesterase" evidence="5">
    <location>
        <begin position="83"/>
        <end position="314"/>
    </location>
</feature>
<feature type="active site" description="Proton acceptor" evidence="1">
    <location>
        <position position="169"/>
    </location>
</feature>
<name>A0A4Y8VVD9_9BACT</name>
<dbReference type="GeneID" id="302993773"/>
<reference evidence="6 7" key="1">
    <citation type="submission" date="2019-02" db="EMBL/GenBank/DDBJ databases">
        <title>Draft Genome Sequence of the Prevotella sp. BCRC 81118, Isolated from Human Feces.</title>
        <authorList>
            <person name="Huang C.-H."/>
        </authorList>
    </citation>
    <scope>NUCLEOTIDE SEQUENCE [LARGE SCALE GENOMIC DNA]</scope>
    <source>
        <strain evidence="6 7">BCRC 81118</strain>
    </source>
</reference>
<dbReference type="SMART" id="SM00892">
    <property type="entry name" value="Endonuclease_NS"/>
    <property type="match status" value="1"/>
</dbReference>
<evidence type="ECO:0000313" key="7">
    <source>
        <dbReference type="Proteomes" id="UP000297872"/>
    </source>
</evidence>
<keyword evidence="6" id="KW-0378">Hydrolase</keyword>
<dbReference type="InterPro" id="IPR044925">
    <property type="entry name" value="His-Me_finger_sf"/>
</dbReference>
<dbReference type="GO" id="GO:0016787">
    <property type="term" value="F:hydrolase activity"/>
    <property type="evidence" value="ECO:0007669"/>
    <property type="project" value="InterPro"/>
</dbReference>